<name>A0A0D6ENU3_SPOSA</name>
<dbReference type="Pfam" id="PF04502">
    <property type="entry name" value="Saf4_Yju2"/>
    <property type="match status" value="2"/>
</dbReference>
<sequence length="409" mass="45817">MQGFNKYYPPDYEPGHGSLNKYHGKHALGDRARKIDQGILVVRFELPFNIWWCAFLSCFCSSPRRRFKLTPLANSGHCNNHIGQGVRYNAEKKKVGNYHSSPIWSFRCKCHLCQHWFEIRTDPQNTRYVVHEGARQKNEEGDAEENGQIVIGSSLSCLRFNLPLTSHPGFLLRCLFTRKDTSASTSTAPPDPFASLEKSVTQKTRALSESARLSSLYEQSAAQWSDPYAASSALRASFRKKKKHILESEGRAEGVRDKFGLGERVRVEDLRTPARKEDAEEERRQWEEAKKKRVGIDEEREGKRKRQEEQVGWASTTARPRTRDRFAPSMSSSRAIKPLPSRSSSSTLNHSSKPSPSLRALHDKLSLASALKNDPFASSSSSSTPKSTSPGLGGAVRVVKKAPTAQSGL</sequence>
<dbReference type="GO" id="GO:0071014">
    <property type="term" value="C:post-mRNA release spliceosomal complex"/>
    <property type="evidence" value="ECO:0007669"/>
    <property type="project" value="TreeGrafter"/>
</dbReference>
<dbReference type="OrthoDB" id="360327at2759"/>
<reference evidence="4" key="1">
    <citation type="submission" date="2015-02" db="EMBL/GenBank/DDBJ databases">
        <authorList>
            <person name="Gon?alves P."/>
        </authorList>
    </citation>
    <scope>NUCLEOTIDE SEQUENCE [LARGE SCALE GENOMIC DNA]</scope>
</reference>
<feature type="compositionally biased region" description="Basic and acidic residues" evidence="2">
    <location>
        <begin position="272"/>
        <end position="309"/>
    </location>
</feature>
<evidence type="ECO:0000256" key="1">
    <source>
        <dbReference type="ARBA" id="ARBA00005595"/>
    </source>
</evidence>
<dbReference type="GO" id="GO:0005684">
    <property type="term" value="C:U2-type spliceosomal complex"/>
    <property type="evidence" value="ECO:0007669"/>
    <property type="project" value="TreeGrafter"/>
</dbReference>
<organism evidence="3 4">
    <name type="scientific">Sporidiobolus salmonicolor</name>
    <name type="common">Yeast-like fungus</name>
    <name type="synonym">Sporobolomyces salmonicolor</name>
    <dbReference type="NCBI Taxonomy" id="5005"/>
    <lineage>
        <taxon>Eukaryota</taxon>
        <taxon>Fungi</taxon>
        <taxon>Dikarya</taxon>
        <taxon>Basidiomycota</taxon>
        <taxon>Pucciniomycotina</taxon>
        <taxon>Microbotryomycetes</taxon>
        <taxon>Sporidiobolales</taxon>
        <taxon>Sporidiobolaceae</taxon>
        <taxon>Sporobolomyces</taxon>
    </lineage>
</organism>
<evidence type="ECO:0000313" key="4">
    <source>
        <dbReference type="Proteomes" id="UP000243876"/>
    </source>
</evidence>
<feature type="non-terminal residue" evidence="3">
    <location>
        <position position="1"/>
    </location>
</feature>
<dbReference type="PANTHER" id="PTHR12111:SF2">
    <property type="entry name" value="SPLICING FACTOR YJU2B-RELATED"/>
    <property type="match status" value="1"/>
</dbReference>
<dbReference type="InterPro" id="IPR007590">
    <property type="entry name" value="Saf4/Yju2"/>
</dbReference>
<dbReference type="AlphaFoldDB" id="A0A0D6ENU3"/>
<dbReference type="Proteomes" id="UP000243876">
    <property type="component" value="Unassembled WGS sequence"/>
</dbReference>
<accession>A0A0D6ENU3</accession>
<comment type="similarity">
    <text evidence="1">Belongs to the CWC16 family.</text>
</comment>
<protein>
    <submittedName>
        <fullName evidence="3">SPOSA6832_03457-mRNA-1:cds</fullName>
    </submittedName>
</protein>
<gene>
    <name evidence="3" type="primary">SPOSA6832_03457</name>
</gene>
<evidence type="ECO:0000313" key="3">
    <source>
        <dbReference type="EMBL" id="CEQ41712.1"/>
    </source>
</evidence>
<feature type="compositionally biased region" description="Low complexity" evidence="2">
    <location>
        <begin position="378"/>
        <end position="390"/>
    </location>
</feature>
<keyword evidence="4" id="KW-1185">Reference proteome</keyword>
<feature type="region of interest" description="Disordered" evidence="2">
    <location>
        <begin position="272"/>
        <end position="409"/>
    </location>
</feature>
<evidence type="ECO:0000256" key="2">
    <source>
        <dbReference type="SAM" id="MobiDB-lite"/>
    </source>
</evidence>
<dbReference type="PANTHER" id="PTHR12111">
    <property type="entry name" value="SPLICING FACTOR YJU2"/>
    <property type="match status" value="1"/>
</dbReference>
<proteinExistence type="inferred from homology"/>
<dbReference type="EMBL" id="CENE01000016">
    <property type="protein sequence ID" value="CEQ41712.1"/>
    <property type="molecule type" value="Genomic_DNA"/>
</dbReference>
<feature type="compositionally biased region" description="Low complexity" evidence="2">
    <location>
        <begin position="338"/>
        <end position="357"/>
    </location>
</feature>
<dbReference type="GO" id="GO:0000398">
    <property type="term" value="P:mRNA splicing, via spliceosome"/>
    <property type="evidence" value="ECO:0007669"/>
    <property type="project" value="InterPro"/>
</dbReference>